<dbReference type="SUPFAM" id="SSF47473">
    <property type="entry name" value="EF-hand"/>
    <property type="match status" value="1"/>
</dbReference>
<dbReference type="Proteomes" id="UP000827092">
    <property type="component" value="Unassembled WGS sequence"/>
</dbReference>
<dbReference type="GO" id="GO:0055038">
    <property type="term" value="C:recycling endosome membrane"/>
    <property type="evidence" value="ECO:0007669"/>
    <property type="project" value="UniProtKB-SubCell"/>
</dbReference>
<dbReference type="InterPro" id="IPR051977">
    <property type="entry name" value="Rab11-interacting_regulator"/>
</dbReference>
<evidence type="ECO:0000256" key="7">
    <source>
        <dbReference type="ARBA" id="ARBA00023136"/>
    </source>
</evidence>
<evidence type="ECO:0000313" key="12">
    <source>
        <dbReference type="EMBL" id="KAG8194726.1"/>
    </source>
</evidence>
<gene>
    <name evidence="12" type="ORF">JTE90_026375</name>
</gene>
<evidence type="ECO:0000256" key="8">
    <source>
        <dbReference type="SAM" id="Coils"/>
    </source>
</evidence>
<dbReference type="GO" id="GO:0032465">
    <property type="term" value="P:regulation of cytokinesis"/>
    <property type="evidence" value="ECO:0007669"/>
    <property type="project" value="TreeGrafter"/>
</dbReference>
<feature type="region of interest" description="Disordered" evidence="9">
    <location>
        <begin position="97"/>
        <end position="190"/>
    </location>
</feature>
<keyword evidence="7" id="KW-0472">Membrane</keyword>
<dbReference type="EMBL" id="JAFNEN010000099">
    <property type="protein sequence ID" value="KAG8194726.1"/>
    <property type="molecule type" value="Genomic_DNA"/>
</dbReference>
<evidence type="ECO:0000256" key="9">
    <source>
        <dbReference type="SAM" id="MobiDB-lite"/>
    </source>
</evidence>
<evidence type="ECO:0000256" key="5">
    <source>
        <dbReference type="ARBA" id="ARBA00022753"/>
    </source>
</evidence>
<evidence type="ECO:0000256" key="1">
    <source>
        <dbReference type="ARBA" id="ARBA00004214"/>
    </source>
</evidence>
<dbReference type="GO" id="GO:0032154">
    <property type="term" value="C:cleavage furrow"/>
    <property type="evidence" value="ECO:0007669"/>
    <property type="project" value="UniProtKB-SubCell"/>
</dbReference>
<keyword evidence="5" id="KW-0967">Endosome</keyword>
<comment type="subcellular location">
    <subcellularLocation>
        <location evidence="2">Cleavage furrow</location>
    </subcellularLocation>
    <subcellularLocation>
        <location evidence="1">Midbody</location>
    </subcellularLocation>
    <subcellularLocation>
        <location evidence="3">Recycling endosome membrane</location>
        <topology evidence="3">Peripheral membrane protein</topology>
    </subcellularLocation>
</comment>
<dbReference type="Gene3D" id="1.20.5.2440">
    <property type="match status" value="1"/>
</dbReference>
<evidence type="ECO:0000313" key="13">
    <source>
        <dbReference type="Proteomes" id="UP000827092"/>
    </source>
</evidence>
<evidence type="ECO:0000256" key="2">
    <source>
        <dbReference type="ARBA" id="ARBA00004626"/>
    </source>
</evidence>
<dbReference type="PROSITE" id="PS50222">
    <property type="entry name" value="EF_HAND_2"/>
    <property type="match status" value="1"/>
</dbReference>
<reference evidence="12 13" key="1">
    <citation type="journal article" date="2022" name="Nat. Ecol. Evol.">
        <title>A masculinizing supergene underlies an exaggerated male reproductive morph in a spider.</title>
        <authorList>
            <person name="Hendrickx F."/>
            <person name="De Corte Z."/>
            <person name="Sonet G."/>
            <person name="Van Belleghem S.M."/>
            <person name="Kostlbacher S."/>
            <person name="Vangestel C."/>
        </authorList>
    </citation>
    <scope>NUCLEOTIDE SEQUENCE [LARGE SCALE GENOMIC DNA]</scope>
    <source>
        <strain evidence="12">W744_W776</strain>
    </source>
</reference>
<keyword evidence="6 8" id="KW-0175">Coiled coil</keyword>
<comment type="caution">
    <text evidence="12">The sequence shown here is derived from an EMBL/GenBank/DDBJ whole genome shotgun (WGS) entry which is preliminary data.</text>
</comment>
<evidence type="ECO:0000256" key="3">
    <source>
        <dbReference type="ARBA" id="ARBA00004654"/>
    </source>
</evidence>
<dbReference type="PANTHER" id="PTHR15726:SF7">
    <property type="entry name" value="NUCLEAR FALLOUT, ISOFORM J"/>
    <property type="match status" value="1"/>
</dbReference>
<dbReference type="PANTHER" id="PTHR15726">
    <property type="entry name" value="RAB11-FAMILY INTERACTING PROTEIN"/>
    <property type="match status" value="1"/>
</dbReference>
<evidence type="ECO:0008006" key="14">
    <source>
        <dbReference type="Google" id="ProtNLM"/>
    </source>
</evidence>
<feature type="domain" description="EF-hand" evidence="10">
    <location>
        <begin position="42"/>
        <end position="77"/>
    </location>
</feature>
<keyword evidence="13" id="KW-1185">Reference proteome</keyword>
<dbReference type="Gene3D" id="1.10.287.1490">
    <property type="match status" value="1"/>
</dbReference>
<feature type="domain" description="FIP-RBD" evidence="11">
    <location>
        <begin position="431"/>
        <end position="493"/>
    </location>
</feature>
<evidence type="ECO:0000256" key="6">
    <source>
        <dbReference type="ARBA" id="ARBA00023054"/>
    </source>
</evidence>
<dbReference type="Pfam" id="PF09457">
    <property type="entry name" value="RBD-FIP"/>
    <property type="match status" value="1"/>
</dbReference>
<keyword evidence="4" id="KW-0813">Transport</keyword>
<dbReference type="GO" id="GO:0030496">
    <property type="term" value="C:midbody"/>
    <property type="evidence" value="ECO:0007669"/>
    <property type="project" value="UniProtKB-SubCell"/>
</dbReference>
<dbReference type="GO" id="GO:0032456">
    <property type="term" value="P:endocytic recycling"/>
    <property type="evidence" value="ECO:0007669"/>
    <property type="project" value="TreeGrafter"/>
</dbReference>
<feature type="compositionally biased region" description="Basic and acidic residues" evidence="9">
    <location>
        <begin position="129"/>
        <end position="141"/>
    </location>
</feature>
<dbReference type="InterPro" id="IPR037245">
    <property type="entry name" value="FIP-RBD_C_sf"/>
</dbReference>
<sequence>MASSDEQFIKQLREVFDLCDELKCGIVSVGQLRDIVEQHFGGTEEEVLELIEILDPNHHGVVTFPDFCRGVQSTIQNKGTTLEEAARRCQKLGPIPNLLVEDDVDGPRRGSSPPHGGDTDSAIATGSDVSRESLPDKRDSGSEDNEENYTCIGHLPRPDNSSKRLSSSASATQLYRSAHGSRRNSQSSDEMFPLEVPMSIEDDVLDLNQKVQELQHQVAALTDNQLDTDNRYNRVKQENAALQSKIHSLEEQLKELEIRSEDRVESEHEKYKEIMARSERESKLEVEQYANKLFSLQKEYLQLNEESLRLRTTLDKLKEEKHELQNQLVECTTELLNLREDNHRLQETVRREREEFHTERTNSNRLLEELQKNWKSKPEFNRKLVYAAQVSLNCRSVPRTTRRASKVKDENKFILETNEELSAQLLANSLQEGRTLVTQNTDISLADEFETLTKDDMMKALHEQKEVNTKLKAYIDGILMNILENHPELLEVKNPL</sequence>
<dbReference type="InterPro" id="IPR002048">
    <property type="entry name" value="EF_hand_dom"/>
</dbReference>
<organism evidence="12 13">
    <name type="scientific">Oedothorax gibbosus</name>
    <dbReference type="NCBI Taxonomy" id="931172"/>
    <lineage>
        <taxon>Eukaryota</taxon>
        <taxon>Metazoa</taxon>
        <taxon>Ecdysozoa</taxon>
        <taxon>Arthropoda</taxon>
        <taxon>Chelicerata</taxon>
        <taxon>Arachnida</taxon>
        <taxon>Araneae</taxon>
        <taxon>Araneomorphae</taxon>
        <taxon>Entelegynae</taxon>
        <taxon>Araneoidea</taxon>
        <taxon>Linyphiidae</taxon>
        <taxon>Erigoninae</taxon>
        <taxon>Oedothorax</taxon>
    </lineage>
</organism>
<dbReference type="SUPFAM" id="SSF144270">
    <property type="entry name" value="Eferin C-derminal domain-like"/>
    <property type="match status" value="1"/>
</dbReference>
<accession>A0AAV6VGD1</accession>
<dbReference type="PROSITE" id="PS51511">
    <property type="entry name" value="FIP_RBD"/>
    <property type="match status" value="1"/>
</dbReference>
<dbReference type="Gene3D" id="1.10.238.10">
    <property type="entry name" value="EF-hand"/>
    <property type="match status" value="1"/>
</dbReference>
<dbReference type="InterPro" id="IPR011992">
    <property type="entry name" value="EF-hand-dom_pair"/>
</dbReference>
<evidence type="ECO:0000256" key="4">
    <source>
        <dbReference type="ARBA" id="ARBA00022448"/>
    </source>
</evidence>
<dbReference type="GO" id="GO:0005509">
    <property type="term" value="F:calcium ion binding"/>
    <property type="evidence" value="ECO:0007669"/>
    <property type="project" value="InterPro"/>
</dbReference>
<protein>
    <recommendedName>
        <fullName evidence="14">Rab11 family-interacting protein 3</fullName>
    </recommendedName>
</protein>
<dbReference type="Pfam" id="PF13499">
    <property type="entry name" value="EF-hand_7"/>
    <property type="match status" value="1"/>
</dbReference>
<dbReference type="InterPro" id="IPR057316">
    <property type="entry name" value="Rab11-FIP3/4_dom"/>
</dbReference>
<dbReference type="AlphaFoldDB" id="A0AAV6VGD1"/>
<feature type="coiled-coil region" evidence="8">
    <location>
        <begin position="204"/>
        <end position="373"/>
    </location>
</feature>
<dbReference type="InterPro" id="IPR019018">
    <property type="entry name" value="Rab-bd_FIP-RBD"/>
</dbReference>
<evidence type="ECO:0000259" key="11">
    <source>
        <dbReference type="PROSITE" id="PS51511"/>
    </source>
</evidence>
<evidence type="ECO:0000259" key="10">
    <source>
        <dbReference type="PROSITE" id="PS50222"/>
    </source>
</evidence>
<proteinExistence type="predicted"/>
<dbReference type="Pfam" id="PF25450">
    <property type="entry name" value="Rab11-FIP3"/>
    <property type="match status" value="1"/>
</dbReference>
<dbReference type="GO" id="GO:0030139">
    <property type="term" value="C:endocytic vesicle"/>
    <property type="evidence" value="ECO:0007669"/>
    <property type="project" value="TreeGrafter"/>
</dbReference>
<name>A0AAV6VGD1_9ARAC</name>